<comment type="caution">
    <text evidence="3">The sequence shown here is derived from an EMBL/GenBank/DDBJ whole genome shotgun (WGS) entry which is preliminary data.</text>
</comment>
<sequence>MPIINIDITPQKKEIKEMMIKKVTDELSEITQIEKEFFRIIINEVEPENIGIGGNTLLKLREDGDK</sequence>
<reference evidence="3 4" key="1">
    <citation type="submission" date="2021-03" db="EMBL/GenBank/DDBJ databases">
        <title>Genomic Encyclopedia of Type Strains, Phase IV (KMG-IV): sequencing the most valuable type-strain genomes for metagenomic binning, comparative biology and taxonomic classification.</title>
        <authorList>
            <person name="Goeker M."/>
        </authorList>
    </citation>
    <scope>NUCLEOTIDE SEQUENCE [LARGE SCALE GENOMIC DNA]</scope>
    <source>
        <strain evidence="3 4">DSM 28783</strain>
    </source>
</reference>
<gene>
    <name evidence="3" type="ORF">J2Z42_002158</name>
</gene>
<name>A0ABS4KV23_9CLOT</name>
<dbReference type="Gene3D" id="3.30.429.10">
    <property type="entry name" value="Macrophage Migration Inhibitory Factor"/>
    <property type="match status" value="1"/>
</dbReference>
<dbReference type="GO" id="GO:0016853">
    <property type="term" value="F:isomerase activity"/>
    <property type="evidence" value="ECO:0007669"/>
    <property type="project" value="UniProtKB-KW"/>
</dbReference>
<evidence type="ECO:0000256" key="1">
    <source>
        <dbReference type="ARBA" id="ARBA00023235"/>
    </source>
</evidence>
<feature type="domain" description="4-oxalocrotonate tautomerase-like" evidence="2">
    <location>
        <begin position="2"/>
        <end position="56"/>
    </location>
</feature>
<dbReference type="SUPFAM" id="SSF55331">
    <property type="entry name" value="Tautomerase/MIF"/>
    <property type="match status" value="1"/>
</dbReference>
<evidence type="ECO:0000313" key="4">
    <source>
        <dbReference type="Proteomes" id="UP001519307"/>
    </source>
</evidence>
<keyword evidence="4" id="KW-1185">Reference proteome</keyword>
<dbReference type="EMBL" id="JAGGLM010000015">
    <property type="protein sequence ID" value="MBP2033455.1"/>
    <property type="molecule type" value="Genomic_DNA"/>
</dbReference>
<dbReference type="InterPro" id="IPR014347">
    <property type="entry name" value="Tautomerase/MIF_sf"/>
</dbReference>
<evidence type="ECO:0000259" key="2">
    <source>
        <dbReference type="Pfam" id="PF01361"/>
    </source>
</evidence>
<evidence type="ECO:0000313" key="3">
    <source>
        <dbReference type="EMBL" id="MBP2033455.1"/>
    </source>
</evidence>
<dbReference type="Pfam" id="PF01361">
    <property type="entry name" value="Tautomerase"/>
    <property type="match status" value="1"/>
</dbReference>
<proteinExistence type="predicted"/>
<organism evidence="3 4">
    <name type="scientific">Clostridium algifaecis</name>
    <dbReference type="NCBI Taxonomy" id="1472040"/>
    <lineage>
        <taxon>Bacteria</taxon>
        <taxon>Bacillati</taxon>
        <taxon>Bacillota</taxon>
        <taxon>Clostridia</taxon>
        <taxon>Eubacteriales</taxon>
        <taxon>Clostridiaceae</taxon>
        <taxon>Clostridium</taxon>
    </lineage>
</organism>
<protein>
    <submittedName>
        <fullName evidence="3">4-oxalocrotonate tautomerase</fullName>
        <ecNumber evidence="3">5.3.2.6</ecNumber>
    </submittedName>
</protein>
<keyword evidence="1 3" id="KW-0413">Isomerase</keyword>
<dbReference type="Proteomes" id="UP001519307">
    <property type="component" value="Unassembled WGS sequence"/>
</dbReference>
<accession>A0ABS4KV23</accession>
<dbReference type="EC" id="5.3.2.6" evidence="3"/>
<dbReference type="RefSeq" id="WP_209702615.1">
    <property type="nucleotide sequence ID" value="NZ_JAGGLM010000015.1"/>
</dbReference>
<dbReference type="InterPro" id="IPR004370">
    <property type="entry name" value="4-OT-like_dom"/>
</dbReference>